<accession>A0A9Q3W4C6</accession>
<dbReference type="PANTHER" id="PTHR45436:SF10">
    <property type="entry name" value="HISTIDINE KINASE"/>
    <property type="match status" value="1"/>
</dbReference>
<comment type="subcellular location">
    <subcellularLocation>
        <location evidence="2">Membrane</location>
    </subcellularLocation>
</comment>
<organism evidence="13 14">
    <name type="scientific">Alloalcanivorax xenomutans</name>
    <dbReference type="NCBI Taxonomy" id="1094342"/>
    <lineage>
        <taxon>Bacteria</taxon>
        <taxon>Pseudomonadati</taxon>
        <taxon>Pseudomonadota</taxon>
        <taxon>Gammaproteobacteria</taxon>
        <taxon>Oceanospirillales</taxon>
        <taxon>Alcanivoracaceae</taxon>
        <taxon>Alloalcanivorax</taxon>
    </lineage>
</organism>
<dbReference type="SMART" id="SM00304">
    <property type="entry name" value="HAMP"/>
    <property type="match status" value="1"/>
</dbReference>
<dbReference type="GO" id="GO:0000155">
    <property type="term" value="F:phosphorelay sensor kinase activity"/>
    <property type="evidence" value="ECO:0007669"/>
    <property type="project" value="InterPro"/>
</dbReference>
<dbReference type="Gene3D" id="3.30.565.10">
    <property type="entry name" value="Histidine kinase-like ATPase, C-terminal domain"/>
    <property type="match status" value="1"/>
</dbReference>
<keyword evidence="4" id="KW-0597">Phosphoprotein</keyword>
<dbReference type="SMART" id="SM00387">
    <property type="entry name" value="HATPase_c"/>
    <property type="match status" value="1"/>
</dbReference>
<evidence type="ECO:0000313" key="13">
    <source>
        <dbReference type="EMBL" id="MCE7508371.1"/>
    </source>
</evidence>
<dbReference type="RefSeq" id="WP_055100495.1">
    <property type="nucleotide sequence ID" value="NZ_CP012331.1"/>
</dbReference>
<dbReference type="Gene3D" id="6.10.340.10">
    <property type="match status" value="1"/>
</dbReference>
<dbReference type="SMART" id="SM00388">
    <property type="entry name" value="HisKA"/>
    <property type="match status" value="1"/>
</dbReference>
<gene>
    <name evidence="13" type="primary">creC</name>
    <name evidence="13" type="ORF">LZG35_06940</name>
</gene>
<keyword evidence="10" id="KW-0472">Membrane</keyword>
<evidence type="ECO:0000256" key="9">
    <source>
        <dbReference type="ARBA" id="ARBA00023012"/>
    </source>
</evidence>
<evidence type="ECO:0000256" key="3">
    <source>
        <dbReference type="ARBA" id="ARBA00012438"/>
    </source>
</evidence>
<dbReference type="InterPro" id="IPR003660">
    <property type="entry name" value="HAMP_dom"/>
</dbReference>
<dbReference type="KEGG" id="axe:P40_19680"/>
<keyword evidence="7 13" id="KW-0418">Kinase</keyword>
<dbReference type="NCBIfam" id="NF008312">
    <property type="entry name" value="PRK11100.1"/>
    <property type="match status" value="1"/>
</dbReference>
<evidence type="ECO:0000259" key="11">
    <source>
        <dbReference type="PROSITE" id="PS50109"/>
    </source>
</evidence>
<feature type="domain" description="HAMP" evidence="12">
    <location>
        <begin position="205"/>
        <end position="257"/>
    </location>
</feature>
<sequence length="471" mass="52245">MKLSGQFLLIFFLIMGLVSWFTMDLVLDEAQPLVRQSAEETLVDAANLLAEVIAMDTRGDELAVTPALRSALRRYAQRLPGAKIWGLSKNRIDTHIYITSADGIVLFDSRGENEGKDFSRWNDVHLTLQGKYGARTTRTDPNDPASSVLYVAAPVRHDGTLIGVVTLGKPGAAIEPFIEQAEQRLIGYGWQALVACLLLGIGLAWWISHRVGRLRGYALAVADGRRPSPPRFRVHDEIRELADAVTAMRRRLEERARLENHITMLTHEMKSPLAAIRGAGEILAEEVSEPALSRLTGNVVHESQRLSDLLDRMLALARLEKLESLPPREQQRLASLLEEWQLSRQVLLDEKRLSVALSGEPVLRVEPDTTRLALFNLLDNALRFAEPGSTIDVGGWREEGLQGIDVSNRGPCIPDYALARVTERFYSLPAPGEEKSSGLGLAMVEEIGELHGGWLQVENLEQGVRVRLCLG</sequence>
<protein>
    <recommendedName>
        <fullName evidence="3">histidine kinase</fullName>
        <ecNumber evidence="3">2.7.13.3</ecNumber>
    </recommendedName>
</protein>
<dbReference type="PROSITE" id="PS50885">
    <property type="entry name" value="HAMP"/>
    <property type="match status" value="1"/>
</dbReference>
<dbReference type="CDD" id="cd18773">
    <property type="entry name" value="PDC1_HK_sensor"/>
    <property type="match status" value="1"/>
</dbReference>
<feature type="domain" description="Histidine kinase" evidence="11">
    <location>
        <begin position="264"/>
        <end position="471"/>
    </location>
</feature>
<dbReference type="EC" id="2.7.13.3" evidence="3"/>
<dbReference type="InterPro" id="IPR036097">
    <property type="entry name" value="HisK_dim/P_sf"/>
</dbReference>
<dbReference type="Gene3D" id="3.30.450.20">
    <property type="entry name" value="PAS domain"/>
    <property type="match status" value="1"/>
</dbReference>
<name>A0A9Q3W4C6_9GAMM</name>
<keyword evidence="5 13" id="KW-0808">Transferase</keyword>
<dbReference type="PROSITE" id="PS50109">
    <property type="entry name" value="HIS_KIN"/>
    <property type="match status" value="1"/>
</dbReference>
<dbReference type="PANTHER" id="PTHR45436">
    <property type="entry name" value="SENSOR HISTIDINE KINASE YKOH"/>
    <property type="match status" value="1"/>
</dbReference>
<evidence type="ECO:0000259" key="12">
    <source>
        <dbReference type="PROSITE" id="PS50885"/>
    </source>
</evidence>
<reference evidence="13" key="1">
    <citation type="submission" date="2022-01" db="EMBL/GenBank/DDBJ databases">
        <authorList>
            <person name="Karlyshev A.V."/>
            <person name="Jaspars M."/>
        </authorList>
    </citation>
    <scope>NUCLEOTIDE SEQUENCE</scope>
    <source>
        <strain evidence="13">AGSA3-2</strain>
    </source>
</reference>
<dbReference type="SUPFAM" id="SSF103190">
    <property type="entry name" value="Sensory domain-like"/>
    <property type="match status" value="1"/>
</dbReference>
<dbReference type="Gene3D" id="1.10.287.130">
    <property type="match status" value="1"/>
</dbReference>
<dbReference type="InterPro" id="IPR003661">
    <property type="entry name" value="HisK_dim/P_dom"/>
</dbReference>
<dbReference type="InterPro" id="IPR005467">
    <property type="entry name" value="His_kinase_dom"/>
</dbReference>
<dbReference type="Pfam" id="PF00512">
    <property type="entry name" value="HisKA"/>
    <property type="match status" value="1"/>
</dbReference>
<evidence type="ECO:0000256" key="6">
    <source>
        <dbReference type="ARBA" id="ARBA00022692"/>
    </source>
</evidence>
<proteinExistence type="predicted"/>
<dbReference type="EMBL" id="JAJVKT010000006">
    <property type="protein sequence ID" value="MCE7508371.1"/>
    <property type="molecule type" value="Genomic_DNA"/>
</dbReference>
<dbReference type="SUPFAM" id="SSF47384">
    <property type="entry name" value="Homodimeric domain of signal transducing histidine kinase"/>
    <property type="match status" value="1"/>
</dbReference>
<keyword evidence="6 10" id="KW-0812">Transmembrane</keyword>
<dbReference type="InterPro" id="IPR050428">
    <property type="entry name" value="TCS_sensor_his_kinase"/>
</dbReference>
<feature type="transmembrane region" description="Helical" evidence="10">
    <location>
        <begin position="7"/>
        <end position="27"/>
    </location>
</feature>
<feature type="transmembrane region" description="Helical" evidence="10">
    <location>
        <begin position="188"/>
        <end position="207"/>
    </location>
</feature>
<dbReference type="SUPFAM" id="SSF55874">
    <property type="entry name" value="ATPase domain of HSP90 chaperone/DNA topoisomerase II/histidine kinase"/>
    <property type="match status" value="1"/>
</dbReference>
<dbReference type="Pfam" id="PF02518">
    <property type="entry name" value="HATPase_c"/>
    <property type="match status" value="1"/>
</dbReference>
<evidence type="ECO:0000256" key="10">
    <source>
        <dbReference type="SAM" id="Phobius"/>
    </source>
</evidence>
<dbReference type="InterPro" id="IPR029151">
    <property type="entry name" value="Sensor-like_sf"/>
</dbReference>
<dbReference type="AlphaFoldDB" id="A0A9Q3W4C6"/>
<dbReference type="Proteomes" id="UP001107961">
    <property type="component" value="Unassembled WGS sequence"/>
</dbReference>
<dbReference type="Pfam" id="PF00672">
    <property type="entry name" value="HAMP"/>
    <property type="match status" value="1"/>
</dbReference>
<comment type="caution">
    <text evidence="13">The sequence shown here is derived from an EMBL/GenBank/DDBJ whole genome shotgun (WGS) entry which is preliminary data.</text>
</comment>
<keyword evidence="8 10" id="KW-1133">Transmembrane helix</keyword>
<comment type="catalytic activity">
    <reaction evidence="1">
        <text>ATP + protein L-histidine = ADP + protein N-phospho-L-histidine.</text>
        <dbReference type="EC" id="2.7.13.3"/>
    </reaction>
</comment>
<dbReference type="InterPro" id="IPR036890">
    <property type="entry name" value="HATPase_C_sf"/>
</dbReference>
<evidence type="ECO:0000256" key="1">
    <source>
        <dbReference type="ARBA" id="ARBA00000085"/>
    </source>
</evidence>
<evidence type="ECO:0000256" key="8">
    <source>
        <dbReference type="ARBA" id="ARBA00022989"/>
    </source>
</evidence>
<dbReference type="CDD" id="cd00082">
    <property type="entry name" value="HisKA"/>
    <property type="match status" value="1"/>
</dbReference>
<dbReference type="GO" id="GO:0016020">
    <property type="term" value="C:membrane"/>
    <property type="evidence" value="ECO:0007669"/>
    <property type="project" value="UniProtKB-SubCell"/>
</dbReference>
<keyword evidence="14" id="KW-1185">Reference proteome</keyword>
<evidence type="ECO:0000256" key="4">
    <source>
        <dbReference type="ARBA" id="ARBA00022553"/>
    </source>
</evidence>
<evidence type="ECO:0000313" key="14">
    <source>
        <dbReference type="Proteomes" id="UP001107961"/>
    </source>
</evidence>
<evidence type="ECO:0000256" key="5">
    <source>
        <dbReference type="ARBA" id="ARBA00022679"/>
    </source>
</evidence>
<evidence type="ECO:0000256" key="7">
    <source>
        <dbReference type="ARBA" id="ARBA00022777"/>
    </source>
</evidence>
<keyword evidence="9" id="KW-0902">Two-component regulatory system</keyword>
<dbReference type="InterPro" id="IPR003594">
    <property type="entry name" value="HATPase_dom"/>
</dbReference>
<evidence type="ECO:0000256" key="2">
    <source>
        <dbReference type="ARBA" id="ARBA00004370"/>
    </source>
</evidence>